<dbReference type="PANTHER" id="PTHR36102:SF5">
    <property type="entry name" value="YDR124W-LIKE HELICAL BUNDLE DOMAIN-CONTAINING PROTEIN"/>
    <property type="match status" value="1"/>
</dbReference>
<dbReference type="PANTHER" id="PTHR36102">
    <property type="entry name" value="CHROMOSOME 10, WHOLE GENOME SHOTGUN SEQUENCE"/>
    <property type="match status" value="1"/>
</dbReference>
<dbReference type="InterPro" id="IPR047092">
    <property type="entry name" value="AFUB_07903/YDR124W-like_hel"/>
</dbReference>
<dbReference type="VEuPathDB" id="FungiDB:I7I51_07640"/>
<dbReference type="OrthoDB" id="5338458at2759"/>
<evidence type="ECO:0000313" key="3">
    <source>
        <dbReference type="EMBL" id="QSS58217.1"/>
    </source>
</evidence>
<dbReference type="EMBL" id="CP069109">
    <property type="protein sequence ID" value="QSS58217.1"/>
    <property type="molecule type" value="Genomic_DNA"/>
</dbReference>
<gene>
    <name evidence="3" type="ORF">I7I51_07640</name>
</gene>
<name>A0A8A1M1Y9_AJECA</name>
<proteinExistence type="predicted"/>
<sequence length="533" mass="60508">MENTLAGVICTREFSVARSIDDSGGMYIEGSALSIIPKSTDFLQSSDLSSQSEQNGNGRYRNGAMWIPPKSRGQSLKSRIGVRAVFPPRSRSPRAYTKLHPSRVQKNPGNSRDHAWAFESAHSFVAVLFVSLKNDTTIGHCKQIADYLAKPGQCMYYSKKQKYQHVCSHGYFVASQSPCLDGLVSAKESRVPRWVLILADTAEPLEDPPRWCSYSYDAGQVYLDQSGKIQYQLSPSMQDQPRILSLNLEKHFLQHIQRETIHNNCQFPREHMRKRQRVEYSTSDDTSEESDLDEPVEQSEPMDKITLPIGDEQKVLAYYVEAFKAFQQINCREIAKACIKVIEPHKQTKHPYNGGNTRDPESTKPCWWPTDVIHKEPDHLKKHDANSEIFVTEKRKKVLRTIRNTIKHRTEKQDSDTDKYQPGNMPENDPSVRKSPLKQHWTIPNFEDSGAMFPLPNASEGIKTEYEKFTPMVSPTGYLNGIAASSGERSSYQRCASAEYQTVTSFQQPIPSIYRAVDKSGSIYECLPVESPL</sequence>
<protein>
    <recommendedName>
        <fullName evidence="2">Subtelomeric hrmA-associated cluster protein AFUB-079030/YDR124W-like helical bundle domain-containing protein</fullName>
    </recommendedName>
</protein>
<evidence type="ECO:0000256" key="1">
    <source>
        <dbReference type="SAM" id="MobiDB-lite"/>
    </source>
</evidence>
<evidence type="ECO:0000313" key="4">
    <source>
        <dbReference type="Proteomes" id="UP000663671"/>
    </source>
</evidence>
<feature type="domain" description="Subtelomeric hrmA-associated cluster protein AFUB-079030/YDR124W-like helical bundle" evidence="2">
    <location>
        <begin position="309"/>
        <end position="386"/>
    </location>
</feature>
<organism evidence="3 4">
    <name type="scientific">Ajellomyces capsulatus</name>
    <name type="common">Darling's disease fungus</name>
    <name type="synonym">Histoplasma capsulatum</name>
    <dbReference type="NCBI Taxonomy" id="5037"/>
    <lineage>
        <taxon>Eukaryota</taxon>
        <taxon>Fungi</taxon>
        <taxon>Dikarya</taxon>
        <taxon>Ascomycota</taxon>
        <taxon>Pezizomycotina</taxon>
        <taxon>Eurotiomycetes</taxon>
        <taxon>Eurotiomycetidae</taxon>
        <taxon>Onygenales</taxon>
        <taxon>Ajellomycetaceae</taxon>
        <taxon>Histoplasma</taxon>
    </lineage>
</organism>
<dbReference type="Proteomes" id="UP000663671">
    <property type="component" value="Chromosome 2"/>
</dbReference>
<reference evidence="3" key="1">
    <citation type="submission" date="2021-01" db="EMBL/GenBank/DDBJ databases">
        <title>Chromosome-level genome assembly of a human fungal pathogen reveals clustering of transcriptionally co-regulated genes.</title>
        <authorList>
            <person name="Voorhies M."/>
            <person name="Cohen S."/>
            <person name="Shea T.P."/>
            <person name="Petrus S."/>
            <person name="Munoz J.F."/>
            <person name="Poplawski S."/>
            <person name="Goldman W.E."/>
            <person name="Michael T."/>
            <person name="Cuomo C.A."/>
            <person name="Sil A."/>
            <person name="Beyhan S."/>
        </authorList>
    </citation>
    <scope>NUCLEOTIDE SEQUENCE</scope>
    <source>
        <strain evidence="3">WU24</strain>
    </source>
</reference>
<feature type="region of interest" description="Disordered" evidence="1">
    <location>
        <begin position="405"/>
        <end position="437"/>
    </location>
</feature>
<dbReference type="InterPro" id="IPR021264">
    <property type="entry name" value="AFUB_079030/YDR124W-like"/>
</dbReference>
<evidence type="ECO:0000259" key="2">
    <source>
        <dbReference type="Pfam" id="PF11001"/>
    </source>
</evidence>
<dbReference type="AlphaFoldDB" id="A0A8A1M1Y9"/>
<feature type="region of interest" description="Disordered" evidence="1">
    <location>
        <begin position="44"/>
        <end position="66"/>
    </location>
</feature>
<dbReference type="Pfam" id="PF11001">
    <property type="entry name" value="AFUB_07903_YDR124W_hel"/>
    <property type="match status" value="1"/>
</dbReference>
<accession>A0A8A1M1Y9</accession>
<feature type="region of interest" description="Disordered" evidence="1">
    <location>
        <begin position="272"/>
        <end position="299"/>
    </location>
</feature>
<feature type="compositionally biased region" description="Acidic residues" evidence="1">
    <location>
        <begin position="285"/>
        <end position="297"/>
    </location>
</feature>